<evidence type="ECO:0000259" key="2">
    <source>
        <dbReference type="Pfam" id="PF04909"/>
    </source>
</evidence>
<organism evidence="3 4">
    <name type="scientific">Pseudonocardia nematodicida</name>
    <dbReference type="NCBI Taxonomy" id="1206997"/>
    <lineage>
        <taxon>Bacteria</taxon>
        <taxon>Bacillati</taxon>
        <taxon>Actinomycetota</taxon>
        <taxon>Actinomycetes</taxon>
        <taxon>Pseudonocardiales</taxon>
        <taxon>Pseudonocardiaceae</taxon>
        <taxon>Pseudonocardia</taxon>
    </lineage>
</organism>
<dbReference type="Gene3D" id="3.20.20.140">
    <property type="entry name" value="Metal-dependent hydrolases"/>
    <property type="match status" value="1"/>
</dbReference>
<dbReference type="RefSeq" id="WP_349296537.1">
    <property type="nucleotide sequence ID" value="NZ_JBEDNQ010000001.1"/>
</dbReference>
<dbReference type="PANTHER" id="PTHR21240">
    <property type="entry name" value="2-AMINO-3-CARBOXYLMUCONATE-6-SEMIALDEHYDE DECARBOXYLASE"/>
    <property type="match status" value="1"/>
</dbReference>
<evidence type="ECO:0000256" key="1">
    <source>
        <dbReference type="ARBA" id="ARBA00023239"/>
    </source>
</evidence>
<keyword evidence="1" id="KW-0456">Lyase</keyword>
<feature type="domain" description="Amidohydrolase-related" evidence="2">
    <location>
        <begin position="69"/>
        <end position="275"/>
    </location>
</feature>
<name>A0ABV1K4T5_9PSEU</name>
<dbReference type="InterPro" id="IPR032466">
    <property type="entry name" value="Metal_Hydrolase"/>
</dbReference>
<dbReference type="Proteomes" id="UP001494902">
    <property type="component" value="Unassembled WGS sequence"/>
</dbReference>
<evidence type="ECO:0000313" key="4">
    <source>
        <dbReference type="Proteomes" id="UP001494902"/>
    </source>
</evidence>
<proteinExistence type="predicted"/>
<sequence>MDLDRRPTRVLDLHHHVGSLEVGLAGEVGTGGSDLDTRHKVHQDMLDRFGFDAAAVMPGLQYERPHGIADTRVVNDAIAAYRDRLPGRFPLAMGTVEPLYGIPVCTEEIARIAGELHLDGLVWHTRYQGVAISDRRMHELVDLATAHGLPCLVHMFAESLLEEPWMVADLARNHPEATIVVMDGFSGANQAQYVMDLADRFPGLYFDTAICFPLLRLLDRFVDRFGARRLLFGTDSYADPVTYNHAAVHHELLASTLTAEDLEDVYWRNAARIFPRLAELWPVDA</sequence>
<protein>
    <submittedName>
        <fullName evidence="3">Amidohydrolase family protein</fullName>
    </submittedName>
</protein>
<gene>
    <name evidence="3" type="ORF">WIS52_03185</name>
</gene>
<dbReference type="Pfam" id="PF04909">
    <property type="entry name" value="Amidohydro_2"/>
    <property type="match status" value="1"/>
</dbReference>
<accession>A0ABV1K4T5</accession>
<dbReference type="SUPFAM" id="SSF51556">
    <property type="entry name" value="Metallo-dependent hydrolases"/>
    <property type="match status" value="1"/>
</dbReference>
<keyword evidence="4" id="KW-1185">Reference proteome</keyword>
<dbReference type="EMBL" id="JBEDNQ010000001">
    <property type="protein sequence ID" value="MEQ3549464.1"/>
    <property type="molecule type" value="Genomic_DNA"/>
</dbReference>
<evidence type="ECO:0000313" key="3">
    <source>
        <dbReference type="EMBL" id="MEQ3549464.1"/>
    </source>
</evidence>
<dbReference type="InterPro" id="IPR032465">
    <property type="entry name" value="ACMSD"/>
</dbReference>
<dbReference type="InterPro" id="IPR006680">
    <property type="entry name" value="Amidohydro-rel"/>
</dbReference>
<reference evidence="3 4" key="1">
    <citation type="submission" date="2024-03" db="EMBL/GenBank/DDBJ databases">
        <title>Draft genome sequence of Pseudonocardia nematodicida JCM 31783.</title>
        <authorList>
            <person name="Butdee W."/>
            <person name="Duangmal K."/>
        </authorList>
    </citation>
    <scope>NUCLEOTIDE SEQUENCE [LARGE SCALE GENOMIC DNA]</scope>
    <source>
        <strain evidence="3 4">JCM 31783</strain>
    </source>
</reference>
<comment type="caution">
    <text evidence="3">The sequence shown here is derived from an EMBL/GenBank/DDBJ whole genome shotgun (WGS) entry which is preliminary data.</text>
</comment>